<comment type="caution">
    <text evidence="2">The sequence shown here is derived from an EMBL/GenBank/DDBJ whole genome shotgun (WGS) entry which is preliminary data.</text>
</comment>
<evidence type="ECO:0000313" key="2">
    <source>
        <dbReference type="EMBL" id="MBR7834919.1"/>
    </source>
</evidence>
<dbReference type="EMBL" id="JAGSOG010000075">
    <property type="protein sequence ID" value="MBR7834919.1"/>
    <property type="molecule type" value="Genomic_DNA"/>
</dbReference>
<protein>
    <submittedName>
        <fullName evidence="2">Acyl carrier protein</fullName>
    </submittedName>
</protein>
<dbReference type="InterPro" id="IPR009081">
    <property type="entry name" value="PP-bd_ACP"/>
</dbReference>
<dbReference type="Pfam" id="PF00550">
    <property type="entry name" value="PP-binding"/>
    <property type="match status" value="1"/>
</dbReference>
<evidence type="ECO:0000259" key="1">
    <source>
        <dbReference type="PROSITE" id="PS50075"/>
    </source>
</evidence>
<dbReference type="PROSITE" id="PS50075">
    <property type="entry name" value="CARRIER"/>
    <property type="match status" value="1"/>
</dbReference>
<evidence type="ECO:0000313" key="3">
    <source>
        <dbReference type="Proteomes" id="UP000675781"/>
    </source>
</evidence>
<name>A0A941EVY1_9ACTN</name>
<dbReference type="Proteomes" id="UP000675781">
    <property type="component" value="Unassembled WGS sequence"/>
</dbReference>
<dbReference type="AlphaFoldDB" id="A0A941EVY1"/>
<dbReference type="SUPFAM" id="SSF47336">
    <property type="entry name" value="ACP-like"/>
    <property type="match status" value="1"/>
</dbReference>
<gene>
    <name evidence="2" type="ORF">KDL01_16720</name>
</gene>
<dbReference type="InterPro" id="IPR036736">
    <property type="entry name" value="ACP-like_sf"/>
</dbReference>
<feature type="domain" description="Carrier" evidence="1">
    <location>
        <begin position="1"/>
        <end position="72"/>
    </location>
</feature>
<dbReference type="Gene3D" id="1.10.1200.10">
    <property type="entry name" value="ACP-like"/>
    <property type="match status" value="1"/>
</dbReference>
<reference evidence="2" key="1">
    <citation type="submission" date="2021-04" db="EMBL/GenBank/DDBJ databases">
        <title>Genome based classification of Actinospica acidithermotolerans sp. nov., an actinobacterium isolated from an Indonesian hot spring.</title>
        <authorList>
            <person name="Kusuma A.B."/>
            <person name="Putra K.E."/>
            <person name="Nafisah S."/>
            <person name="Loh J."/>
            <person name="Nouioui I."/>
            <person name="Goodfellow M."/>
        </authorList>
    </citation>
    <scope>NUCLEOTIDE SEQUENCE</scope>
    <source>
        <strain evidence="2">CSCA 57</strain>
    </source>
</reference>
<sequence length="76" mass="7999">MTPEAIAEVFGSVLDIDDVLIDDSFFDLGGSSFSALTLVSKLKQASGRPVRLRDVVREPSPRGLADAIAALPPAES</sequence>
<organism evidence="2 3">
    <name type="scientific">Actinospica durhamensis</name>
    <dbReference type="NCBI Taxonomy" id="1508375"/>
    <lineage>
        <taxon>Bacteria</taxon>
        <taxon>Bacillati</taxon>
        <taxon>Actinomycetota</taxon>
        <taxon>Actinomycetes</taxon>
        <taxon>Catenulisporales</taxon>
        <taxon>Actinospicaceae</taxon>
        <taxon>Actinospica</taxon>
    </lineage>
</organism>
<accession>A0A941EVY1</accession>
<dbReference type="RefSeq" id="WP_212529435.1">
    <property type="nucleotide sequence ID" value="NZ_JAGSOG010000075.1"/>
</dbReference>
<proteinExistence type="predicted"/>
<keyword evidence="3" id="KW-1185">Reference proteome</keyword>